<dbReference type="GO" id="GO:0008270">
    <property type="term" value="F:zinc ion binding"/>
    <property type="evidence" value="ECO:0007669"/>
    <property type="project" value="InterPro"/>
</dbReference>
<dbReference type="AlphaFoldDB" id="A0AA35SYG1"/>
<dbReference type="CDD" id="cd00085">
    <property type="entry name" value="HNHc"/>
    <property type="match status" value="1"/>
</dbReference>
<protein>
    <submittedName>
        <fullName evidence="2">Uncharacterized protein YisB</fullName>
    </submittedName>
</protein>
<comment type="caution">
    <text evidence="2">The sequence shown here is derived from an EMBL/GenBank/DDBJ whole genome shotgun (WGS) entry which is preliminary data.</text>
</comment>
<gene>
    <name evidence="2" type="ORF">GBAR_LOCUS20889</name>
</gene>
<evidence type="ECO:0000313" key="3">
    <source>
        <dbReference type="Proteomes" id="UP001174909"/>
    </source>
</evidence>
<dbReference type="EMBL" id="CASHTH010002929">
    <property type="protein sequence ID" value="CAI8037366.1"/>
    <property type="molecule type" value="Genomic_DNA"/>
</dbReference>
<reference evidence="2" key="1">
    <citation type="submission" date="2023-03" db="EMBL/GenBank/DDBJ databases">
        <authorList>
            <person name="Steffen K."/>
            <person name="Cardenas P."/>
        </authorList>
    </citation>
    <scope>NUCLEOTIDE SEQUENCE</scope>
</reference>
<dbReference type="Proteomes" id="UP001174909">
    <property type="component" value="Unassembled WGS sequence"/>
</dbReference>
<dbReference type="InterPro" id="IPR003615">
    <property type="entry name" value="HNH_nuc"/>
</dbReference>
<organism evidence="2 3">
    <name type="scientific">Geodia barretti</name>
    <name type="common">Barrett's horny sponge</name>
    <dbReference type="NCBI Taxonomy" id="519541"/>
    <lineage>
        <taxon>Eukaryota</taxon>
        <taxon>Metazoa</taxon>
        <taxon>Porifera</taxon>
        <taxon>Demospongiae</taxon>
        <taxon>Heteroscleromorpha</taxon>
        <taxon>Tetractinellida</taxon>
        <taxon>Astrophorina</taxon>
        <taxon>Geodiidae</taxon>
        <taxon>Geodia</taxon>
    </lineage>
</organism>
<accession>A0AA35SYG1</accession>
<dbReference type="PANTHER" id="PTHR37827:SF1">
    <property type="entry name" value="HNH DOMAIN-CONTAINING PROTEIN"/>
    <property type="match status" value="1"/>
</dbReference>
<dbReference type="Gene3D" id="1.10.30.50">
    <property type="match status" value="1"/>
</dbReference>
<sequence>MRIPGNKRSQEPDDIGNRAGIFAEAVRDGDMNLAWSMLSKETRGMRLGVWATRNNVDMQNAYRAAYDQDHNMRPSMMKDFRDTVLRLWPLEDLTDLGVAPTNFIDDTHAFAFLPFGVVENESTVAHRRMMSGLVIPMLLEDGQWQPLPTRNVAVECDLCQREVDRYTVHHLVPKARGGRFGPTANLCPTCHRQLHALFTEATLAEELNSIALLRANPQVNNYLKWVRKQKSAGGFKVRRSNSRR</sequence>
<evidence type="ECO:0000313" key="2">
    <source>
        <dbReference type="EMBL" id="CAI8037366.1"/>
    </source>
</evidence>
<evidence type="ECO:0000259" key="1">
    <source>
        <dbReference type="Pfam" id="PF01844"/>
    </source>
</evidence>
<dbReference type="PANTHER" id="PTHR37827">
    <property type="entry name" value="TUDOR DOMAIN-CONTAINING PROTEIN"/>
    <property type="match status" value="1"/>
</dbReference>
<dbReference type="GO" id="GO:0004519">
    <property type="term" value="F:endonuclease activity"/>
    <property type="evidence" value="ECO:0007669"/>
    <property type="project" value="InterPro"/>
</dbReference>
<proteinExistence type="predicted"/>
<dbReference type="GO" id="GO:0003676">
    <property type="term" value="F:nucleic acid binding"/>
    <property type="evidence" value="ECO:0007669"/>
    <property type="project" value="InterPro"/>
</dbReference>
<dbReference type="InterPro" id="IPR002711">
    <property type="entry name" value="HNH"/>
</dbReference>
<feature type="domain" description="HNH" evidence="1">
    <location>
        <begin position="156"/>
        <end position="196"/>
    </location>
</feature>
<name>A0AA35SYG1_GEOBA</name>
<keyword evidence="3" id="KW-1185">Reference proteome</keyword>
<dbReference type="Pfam" id="PF01844">
    <property type="entry name" value="HNH"/>
    <property type="match status" value="1"/>
</dbReference>